<dbReference type="InterPro" id="IPR001926">
    <property type="entry name" value="TrpB-like_PALP"/>
</dbReference>
<evidence type="ECO:0000256" key="5">
    <source>
        <dbReference type="ARBA" id="ARBA00066825"/>
    </source>
</evidence>
<organism evidence="8 9">
    <name type="scientific">Escherichia coli</name>
    <dbReference type="NCBI Taxonomy" id="562"/>
    <lineage>
        <taxon>Bacteria</taxon>
        <taxon>Pseudomonadati</taxon>
        <taxon>Pseudomonadota</taxon>
        <taxon>Gammaproteobacteria</taxon>
        <taxon>Enterobacterales</taxon>
        <taxon>Enterobacteriaceae</taxon>
        <taxon>Escherichia</taxon>
    </lineage>
</organism>
<dbReference type="InterPro" id="IPR027278">
    <property type="entry name" value="ACCD_DCysDesulf"/>
</dbReference>
<protein>
    <recommendedName>
        <fullName evidence="6">L-cysteate sulfo-lyase</fullName>
        <ecNumber evidence="5">4.4.1.25</ecNumber>
    </recommendedName>
</protein>
<evidence type="ECO:0000256" key="2">
    <source>
        <dbReference type="ARBA" id="ARBA00008639"/>
    </source>
</evidence>
<dbReference type="AlphaFoldDB" id="A0A2X3JJJ1"/>
<dbReference type="GO" id="GO:0034011">
    <property type="term" value="F:L-cysteate sulfo-lyase activity"/>
    <property type="evidence" value="ECO:0007669"/>
    <property type="project" value="UniProtKB-EC"/>
</dbReference>
<sequence length="161" mass="17825">MPLHNLTRFPRLEFIGAPTPLEYLPRFSDYLGREIFIKRDDVTPMAMGGNKLRKLEFLAADALREGADTLITAGAIQSNHVRQTAAVAAKLGLHCVALLENPIGTTAENYLTNGNRLLLDLFNTQIEMCDALTDPNAQLEELATRVEAQGFSPVCHSGWRF</sequence>
<accession>A0A2X3JJJ1</accession>
<dbReference type="FunFam" id="3.40.50.1100:FF:000017">
    <property type="entry name" value="D-cysteine desulfhydrase"/>
    <property type="match status" value="1"/>
</dbReference>
<proteinExistence type="inferred from homology"/>
<comment type="cofactor">
    <cofactor evidence="1">
        <name>pyridoxal 5'-phosphate</name>
        <dbReference type="ChEBI" id="CHEBI:597326"/>
    </cofactor>
</comment>
<evidence type="ECO:0000256" key="1">
    <source>
        <dbReference type="ARBA" id="ARBA00001933"/>
    </source>
</evidence>
<dbReference type="Gene3D" id="3.40.50.1100">
    <property type="match status" value="1"/>
</dbReference>
<dbReference type="Proteomes" id="UP000250991">
    <property type="component" value="Unassembled WGS sequence"/>
</dbReference>
<dbReference type="EMBL" id="UARW01000010">
    <property type="protein sequence ID" value="SQD04528.1"/>
    <property type="molecule type" value="Genomic_DNA"/>
</dbReference>
<dbReference type="SUPFAM" id="SSF53686">
    <property type="entry name" value="Tryptophan synthase beta subunit-like PLP-dependent enzymes"/>
    <property type="match status" value="1"/>
</dbReference>
<gene>
    <name evidence="8" type="primary">yedO_2</name>
    <name evidence="8" type="ORF">NCTC8009_05049</name>
</gene>
<dbReference type="PANTHER" id="PTHR43780:SF2">
    <property type="entry name" value="1-AMINOCYCLOPROPANE-1-CARBOXYLATE DEAMINASE-RELATED"/>
    <property type="match status" value="1"/>
</dbReference>
<keyword evidence="3" id="KW-0663">Pyridoxal phosphate</keyword>
<evidence type="ECO:0000313" key="9">
    <source>
        <dbReference type="Proteomes" id="UP000250991"/>
    </source>
</evidence>
<reference evidence="8 9" key="1">
    <citation type="submission" date="2018-06" db="EMBL/GenBank/DDBJ databases">
        <authorList>
            <consortium name="Pathogen Informatics"/>
            <person name="Doyle S."/>
        </authorList>
    </citation>
    <scope>NUCLEOTIDE SEQUENCE [LARGE SCALE GENOMIC DNA]</scope>
    <source>
        <strain evidence="8 9">NCTC8009</strain>
    </source>
</reference>
<dbReference type="PANTHER" id="PTHR43780">
    <property type="entry name" value="1-AMINOCYCLOPROPANE-1-CARBOXYLATE DEAMINASE-RELATED"/>
    <property type="match status" value="1"/>
</dbReference>
<evidence type="ECO:0000259" key="7">
    <source>
        <dbReference type="Pfam" id="PF00291"/>
    </source>
</evidence>
<feature type="domain" description="Tryptophan synthase beta chain-like PALP" evidence="7">
    <location>
        <begin position="16"/>
        <end position="149"/>
    </location>
</feature>
<dbReference type="InterPro" id="IPR036052">
    <property type="entry name" value="TrpB-like_PALP_sf"/>
</dbReference>
<evidence type="ECO:0000256" key="4">
    <source>
        <dbReference type="ARBA" id="ARBA00023239"/>
    </source>
</evidence>
<dbReference type="GO" id="GO:0019148">
    <property type="term" value="F:D-cysteine desulfhydrase activity"/>
    <property type="evidence" value="ECO:0007669"/>
    <property type="project" value="TreeGrafter"/>
</dbReference>
<evidence type="ECO:0000313" key="8">
    <source>
        <dbReference type="EMBL" id="SQD04528.1"/>
    </source>
</evidence>
<dbReference type="EC" id="4.4.1.25" evidence="5"/>
<keyword evidence="4 8" id="KW-0456">Lyase</keyword>
<comment type="similarity">
    <text evidence="2">Belongs to the ACC deaminase/D-cysteine desulfhydrase family.</text>
</comment>
<name>A0A2X3JJJ1_ECOLX</name>
<dbReference type="STRING" id="585034.ECIAI1_2004"/>
<evidence type="ECO:0000256" key="6">
    <source>
        <dbReference type="ARBA" id="ARBA00068519"/>
    </source>
</evidence>
<evidence type="ECO:0000256" key="3">
    <source>
        <dbReference type="ARBA" id="ARBA00022898"/>
    </source>
</evidence>
<dbReference type="Pfam" id="PF00291">
    <property type="entry name" value="PALP"/>
    <property type="match status" value="1"/>
</dbReference>